<evidence type="ECO:0000313" key="8">
    <source>
        <dbReference type="Proteomes" id="UP000187172"/>
    </source>
</evidence>
<feature type="modified residue" description="4-aspartylphosphate" evidence="4">
    <location>
        <position position="55"/>
    </location>
</feature>
<comment type="caution">
    <text evidence="7">The sequence shown here is derived from an EMBL/GenBank/DDBJ whole genome shotgun (WGS) entry which is preliminary data.</text>
</comment>
<keyword evidence="8" id="KW-1185">Reference proteome</keyword>
<evidence type="ECO:0000313" key="7">
    <source>
        <dbReference type="EMBL" id="OMF52646.1"/>
    </source>
</evidence>
<dbReference type="GO" id="GO:0003700">
    <property type="term" value="F:DNA-binding transcription factor activity"/>
    <property type="evidence" value="ECO:0007669"/>
    <property type="project" value="InterPro"/>
</dbReference>
<dbReference type="Pfam" id="PF00072">
    <property type="entry name" value="Response_reg"/>
    <property type="match status" value="1"/>
</dbReference>
<dbReference type="Pfam" id="PF12833">
    <property type="entry name" value="HTH_18"/>
    <property type="match status" value="1"/>
</dbReference>
<dbReference type="RefSeq" id="WP_076172818.1">
    <property type="nucleotide sequence ID" value="NZ_MRTP01000006.1"/>
</dbReference>
<dbReference type="InterPro" id="IPR009057">
    <property type="entry name" value="Homeodomain-like_sf"/>
</dbReference>
<dbReference type="PRINTS" id="PR00032">
    <property type="entry name" value="HTHARAC"/>
</dbReference>
<dbReference type="PANTHER" id="PTHR43280:SF2">
    <property type="entry name" value="HTH-TYPE TRANSCRIPTIONAL REGULATOR EXSA"/>
    <property type="match status" value="1"/>
</dbReference>
<dbReference type="InterPro" id="IPR001789">
    <property type="entry name" value="Sig_transdc_resp-reg_receiver"/>
</dbReference>
<dbReference type="InterPro" id="IPR018062">
    <property type="entry name" value="HTH_AraC-typ_CS"/>
</dbReference>
<evidence type="ECO:0000256" key="4">
    <source>
        <dbReference type="PROSITE-ProRule" id="PRU00169"/>
    </source>
</evidence>
<gene>
    <name evidence="7" type="ORF">BK138_21435</name>
</gene>
<evidence type="ECO:0000256" key="1">
    <source>
        <dbReference type="ARBA" id="ARBA00023015"/>
    </source>
</evidence>
<dbReference type="PANTHER" id="PTHR43280">
    <property type="entry name" value="ARAC-FAMILY TRANSCRIPTIONAL REGULATOR"/>
    <property type="match status" value="1"/>
</dbReference>
<dbReference type="PROSITE" id="PS01124">
    <property type="entry name" value="HTH_ARAC_FAMILY_2"/>
    <property type="match status" value="1"/>
</dbReference>
<dbReference type="SMART" id="SM00342">
    <property type="entry name" value="HTH_ARAC"/>
    <property type="match status" value="1"/>
</dbReference>
<dbReference type="CDD" id="cd17536">
    <property type="entry name" value="REC_YesN-like"/>
    <property type="match status" value="1"/>
</dbReference>
<dbReference type="PROSITE" id="PS50110">
    <property type="entry name" value="RESPONSE_REGULATORY"/>
    <property type="match status" value="1"/>
</dbReference>
<dbReference type="SMART" id="SM00448">
    <property type="entry name" value="REC"/>
    <property type="match status" value="1"/>
</dbReference>
<evidence type="ECO:0000256" key="3">
    <source>
        <dbReference type="ARBA" id="ARBA00023163"/>
    </source>
</evidence>
<sequence>MYNVMLADDDYPVIELLSETIRWEELGLRLMSTHENGWSAWEQAQRQTPDILITDIGMPKMDGLELSGRIRELNPAVRIAILSCHSEFQYAQQAVRLNVQDYLLKDTLDPEDLVQRLTRFKQAMDEEKQAGWEHSRMKRMYDEAKELRKEQSLKNLIDLPLLSPENWRKEAAEYGLLREGEHTLPVAGFLENYRQVKYRFFSDQTLRFAVGNVMKEVLENFAPYGVHAGYDARTWLLFFSGKPGLHRNFYEETAQMLKEIQSALRKVLKVDMSLCIGEPCASPESLKQALGGLLASGGLRFYLEPGETVKLRASRPKLEPEPEGDDLPPQDLFSFYDEALGELRGALLDREPQAIRSATAAWTARIRKERYPPESVKDWILKLLLDLKLKLQAIPSVSTASSADTLHKEIADIDSLADLHAWLNGHLESWAATDFGGHKSGRRPEITEACVYVTRRLHSRISLDEVAEHLHMNTSYFCRLFKKETGSTFIEYVTRLKMMRAQELLDRTGATVGEICEQLGYDNQSYFIKTFKSYSGVTPVEYRSRLR</sequence>
<keyword evidence="3" id="KW-0804">Transcription</keyword>
<dbReference type="InterPro" id="IPR020449">
    <property type="entry name" value="Tscrpt_reg_AraC-type_HTH"/>
</dbReference>
<keyword evidence="4" id="KW-0597">Phosphoprotein</keyword>
<dbReference type="SUPFAM" id="SSF52172">
    <property type="entry name" value="CheY-like"/>
    <property type="match status" value="1"/>
</dbReference>
<dbReference type="SUPFAM" id="SSF46689">
    <property type="entry name" value="Homeodomain-like"/>
    <property type="match status" value="2"/>
</dbReference>
<dbReference type="EMBL" id="MRTP01000006">
    <property type="protein sequence ID" value="OMF52646.1"/>
    <property type="molecule type" value="Genomic_DNA"/>
</dbReference>
<organism evidence="7 8">
    <name type="scientific">Paenibacillus rhizosphaerae</name>
    <dbReference type="NCBI Taxonomy" id="297318"/>
    <lineage>
        <taxon>Bacteria</taxon>
        <taxon>Bacillati</taxon>
        <taxon>Bacillota</taxon>
        <taxon>Bacilli</taxon>
        <taxon>Bacillales</taxon>
        <taxon>Paenibacillaceae</taxon>
        <taxon>Paenibacillus</taxon>
    </lineage>
</organism>
<evidence type="ECO:0000259" key="5">
    <source>
        <dbReference type="PROSITE" id="PS01124"/>
    </source>
</evidence>
<keyword evidence="1" id="KW-0805">Transcription regulation</keyword>
<proteinExistence type="predicted"/>
<evidence type="ECO:0000259" key="6">
    <source>
        <dbReference type="PROSITE" id="PS50110"/>
    </source>
</evidence>
<accession>A0A1R1ELE5</accession>
<dbReference type="GO" id="GO:0000160">
    <property type="term" value="P:phosphorelay signal transduction system"/>
    <property type="evidence" value="ECO:0007669"/>
    <property type="project" value="InterPro"/>
</dbReference>
<dbReference type="PROSITE" id="PS00041">
    <property type="entry name" value="HTH_ARAC_FAMILY_1"/>
    <property type="match status" value="1"/>
</dbReference>
<dbReference type="GO" id="GO:0043565">
    <property type="term" value="F:sequence-specific DNA binding"/>
    <property type="evidence" value="ECO:0007669"/>
    <property type="project" value="InterPro"/>
</dbReference>
<dbReference type="AlphaFoldDB" id="A0A1R1ELE5"/>
<feature type="domain" description="Response regulatory" evidence="6">
    <location>
        <begin position="3"/>
        <end position="120"/>
    </location>
</feature>
<dbReference type="STRING" id="297318.BK138_21435"/>
<keyword evidence="2 7" id="KW-0238">DNA-binding</keyword>
<dbReference type="InterPro" id="IPR018060">
    <property type="entry name" value="HTH_AraC"/>
</dbReference>
<name>A0A1R1ELE5_9BACL</name>
<evidence type="ECO:0000256" key="2">
    <source>
        <dbReference type="ARBA" id="ARBA00023125"/>
    </source>
</evidence>
<dbReference type="Gene3D" id="3.40.50.2300">
    <property type="match status" value="1"/>
</dbReference>
<dbReference type="Proteomes" id="UP000187172">
    <property type="component" value="Unassembled WGS sequence"/>
</dbReference>
<feature type="domain" description="HTH araC/xylS-type" evidence="5">
    <location>
        <begin position="447"/>
        <end position="545"/>
    </location>
</feature>
<protein>
    <submittedName>
        <fullName evidence="7">DNA-binding response regulator</fullName>
    </submittedName>
</protein>
<dbReference type="Gene3D" id="1.10.10.60">
    <property type="entry name" value="Homeodomain-like"/>
    <property type="match status" value="2"/>
</dbReference>
<dbReference type="InterPro" id="IPR011006">
    <property type="entry name" value="CheY-like_superfamily"/>
</dbReference>
<reference evidence="7 8" key="1">
    <citation type="submission" date="2016-11" db="EMBL/GenBank/DDBJ databases">
        <title>Paenibacillus species isolates.</title>
        <authorList>
            <person name="Beno S.M."/>
        </authorList>
    </citation>
    <scope>NUCLEOTIDE SEQUENCE [LARGE SCALE GENOMIC DNA]</scope>
    <source>
        <strain evidence="7 8">FSL R5-0378</strain>
    </source>
</reference>